<dbReference type="Proteomes" id="UP000005341">
    <property type="component" value="Unassembled WGS sequence"/>
</dbReference>
<protein>
    <submittedName>
        <fullName evidence="1">Uncharacterized protein</fullName>
    </submittedName>
</protein>
<comment type="caution">
    <text evidence="1">The sequence shown here is derived from an EMBL/GenBank/DDBJ whole genome shotgun (WGS) entry which is preliminary data.</text>
</comment>
<organism evidence="1 2">
    <name type="scientific">Actinobacillus pleuropneumoniae serovar 6 str. Femo</name>
    <dbReference type="NCBI Taxonomy" id="754256"/>
    <lineage>
        <taxon>Bacteria</taxon>
        <taxon>Pseudomonadati</taxon>
        <taxon>Pseudomonadota</taxon>
        <taxon>Gammaproteobacteria</taxon>
        <taxon>Pasteurellales</taxon>
        <taxon>Pasteurellaceae</taxon>
        <taxon>Actinobacillus</taxon>
    </lineage>
</organism>
<dbReference type="AlphaFoldDB" id="A0A828PT64"/>
<dbReference type="EMBL" id="ADOG01000017">
    <property type="protein sequence ID" value="EFM91797.1"/>
    <property type="molecule type" value="Genomic_DNA"/>
</dbReference>
<sequence>MPVMNLAVFYLIPFIKRDISNISLFLSLSVFLFQNKISIFEI</sequence>
<name>A0A828PT64_ACTPL</name>
<proteinExistence type="predicted"/>
<gene>
    <name evidence="1" type="ORF">appser6_12570</name>
</gene>
<accession>A0A828PT64</accession>
<reference evidence="1 2" key="1">
    <citation type="journal article" date="2010" name="J. Bacteriol.">
        <title>Comparative genomic characterization of Actinobacillus pleuropneumoniae.</title>
        <authorList>
            <person name="Xu Z."/>
            <person name="Chen X."/>
            <person name="Li L."/>
            <person name="Li T."/>
            <person name="Wang S."/>
            <person name="Chen H."/>
            <person name="Zhou R."/>
        </authorList>
    </citation>
    <scope>NUCLEOTIDE SEQUENCE [LARGE SCALE GENOMIC DNA]</scope>
    <source>
        <strain evidence="1 2">Femo</strain>
    </source>
</reference>
<evidence type="ECO:0000313" key="2">
    <source>
        <dbReference type="Proteomes" id="UP000005341"/>
    </source>
</evidence>
<evidence type="ECO:0000313" key="1">
    <source>
        <dbReference type="EMBL" id="EFM91797.1"/>
    </source>
</evidence>